<evidence type="ECO:0000313" key="1">
    <source>
        <dbReference type="EMBL" id="CRK95936.1"/>
    </source>
</evidence>
<reference evidence="1 2" key="1">
    <citation type="submission" date="2015-04" db="EMBL/GenBank/DDBJ databases">
        <authorList>
            <person name="Syromyatnikov M.Y."/>
            <person name="Popov V.N."/>
        </authorList>
    </citation>
    <scope>NUCLEOTIDE SEQUENCE [LARGE SCALE GENOMIC DNA]</scope>
</reference>
<gene>
    <name evidence="1" type="ORF">CLUMA_CG009381</name>
</gene>
<dbReference type="AlphaFoldDB" id="A0A1J1I6Q1"/>
<evidence type="ECO:0000313" key="2">
    <source>
        <dbReference type="Proteomes" id="UP000183832"/>
    </source>
</evidence>
<proteinExistence type="predicted"/>
<sequence>MQCFNQKQERARKPFIKLSQKHEESPLMWPLCCVQLSEKKNNNFTLEEATKPCCYGAEGERTTCWIECINSFNLYEIINLKKEKKVLPRKEKQKAHKTFNIYNKRYKRRETAHKIHRIHERYIVYFWGKKSLLLVTELDENVGKP</sequence>
<keyword evidence="2" id="KW-1185">Reference proteome</keyword>
<name>A0A1J1I6Q1_9DIPT</name>
<dbReference type="Proteomes" id="UP000183832">
    <property type="component" value="Unassembled WGS sequence"/>
</dbReference>
<organism evidence="1 2">
    <name type="scientific">Clunio marinus</name>
    <dbReference type="NCBI Taxonomy" id="568069"/>
    <lineage>
        <taxon>Eukaryota</taxon>
        <taxon>Metazoa</taxon>
        <taxon>Ecdysozoa</taxon>
        <taxon>Arthropoda</taxon>
        <taxon>Hexapoda</taxon>
        <taxon>Insecta</taxon>
        <taxon>Pterygota</taxon>
        <taxon>Neoptera</taxon>
        <taxon>Endopterygota</taxon>
        <taxon>Diptera</taxon>
        <taxon>Nematocera</taxon>
        <taxon>Chironomoidea</taxon>
        <taxon>Chironomidae</taxon>
        <taxon>Clunio</taxon>
    </lineage>
</organism>
<accession>A0A1J1I6Q1</accession>
<dbReference type="EMBL" id="CVRI01000043">
    <property type="protein sequence ID" value="CRK95936.1"/>
    <property type="molecule type" value="Genomic_DNA"/>
</dbReference>
<protein>
    <submittedName>
        <fullName evidence="1">CLUMA_CG009381, isoform A</fullName>
    </submittedName>
</protein>